<dbReference type="InterPro" id="IPR013517">
    <property type="entry name" value="FG-GAP"/>
</dbReference>
<dbReference type="PROSITE" id="PS51470">
    <property type="entry name" value="FG_GAP"/>
    <property type="match status" value="2"/>
</dbReference>
<dbReference type="InterPro" id="IPR028994">
    <property type="entry name" value="Integrin_alpha_N"/>
</dbReference>
<feature type="region of interest" description="Disordered" evidence="5">
    <location>
        <begin position="580"/>
        <end position="616"/>
    </location>
</feature>
<evidence type="ECO:0000256" key="2">
    <source>
        <dbReference type="ARBA" id="ARBA00022737"/>
    </source>
</evidence>
<evidence type="ECO:0000256" key="3">
    <source>
        <dbReference type="ARBA" id="ARBA00022801"/>
    </source>
</evidence>
<evidence type="ECO:0000256" key="1">
    <source>
        <dbReference type="ARBA" id="ARBA00022729"/>
    </source>
</evidence>
<organism evidence="6 7">
    <name type="scientific">Pyxidicoccus fallax</name>
    <dbReference type="NCBI Taxonomy" id="394095"/>
    <lineage>
        <taxon>Bacteria</taxon>
        <taxon>Pseudomonadati</taxon>
        <taxon>Myxococcota</taxon>
        <taxon>Myxococcia</taxon>
        <taxon>Myxococcales</taxon>
        <taxon>Cystobacterineae</taxon>
        <taxon>Myxococcaceae</taxon>
        <taxon>Pyxidicoccus</taxon>
    </lineage>
</organism>
<comment type="caution">
    <text evidence="6">The sequence shown here is derived from an EMBL/GenBank/DDBJ whole genome shotgun (WGS) entry which is preliminary data.</text>
</comment>
<dbReference type="PROSITE" id="PS51257">
    <property type="entry name" value="PROKAR_LIPOPROTEIN"/>
    <property type="match status" value="1"/>
</dbReference>
<keyword evidence="4" id="KW-0325">Glycoprotein</keyword>
<dbReference type="Pfam" id="PF01839">
    <property type="entry name" value="FG-GAP"/>
    <property type="match status" value="5"/>
</dbReference>
<dbReference type="InterPro" id="IPR013519">
    <property type="entry name" value="Int_alpha_beta-p"/>
</dbReference>
<evidence type="ECO:0000313" key="6">
    <source>
        <dbReference type="EMBL" id="NMO16074.1"/>
    </source>
</evidence>
<keyword evidence="7" id="KW-1185">Reference proteome</keyword>
<reference evidence="6 7" key="1">
    <citation type="submission" date="2020-04" db="EMBL/GenBank/DDBJ databases">
        <title>Draft genome of Pyxidicoccus fallax type strain.</title>
        <authorList>
            <person name="Whitworth D.E."/>
        </authorList>
    </citation>
    <scope>NUCLEOTIDE SEQUENCE [LARGE SCALE GENOMIC DNA]</scope>
    <source>
        <strain evidence="6 7">DSM 14698</strain>
    </source>
</reference>
<name>A0A848LC73_9BACT</name>
<dbReference type="PANTHER" id="PTHR23221:SF7">
    <property type="entry name" value="PHOSPHATIDYLINOSITOL-GLYCAN-SPECIFIC PHOSPHOLIPASE D"/>
    <property type="match status" value="1"/>
</dbReference>
<accession>A0A848LC73</accession>
<dbReference type="Gene3D" id="2.130.10.130">
    <property type="entry name" value="Integrin alpha, N-terminal"/>
    <property type="match status" value="5"/>
</dbReference>
<sequence length="1241" mass="126471">MIRLTRAAPLLALLTASCSDELDTARVVPLTPTVDLCSGLPPLALTVEPARVRVSTPVSLAASGGSGHYRFLLEPGGSSGEVVGNRFVAGRTPATDTLVVEDAKCPGDARASVTVVAAFDVAPARAELPPGTSFQVAVDGLLGSPSYTLTRSGSGGTLTEDGVYTAGTRDGTDLLTVRDSRTGDEALLQYEVRTGARLLGDPAYLAVPSGSSVPLATRGGADRVTWTKVSGPGTLANGRISFAPGDTGVALLSVTDPFTKQTAQVSVRVLTELTRPGLAHGRLTDVASMVTADFDGDGTLDLAVGQRESDLSRPSGGAVFIFKGGPDGLPAEPTWVLTGSTDTAAFGDVLAAGDLDRDGRAELVVSSPGADVAISNAGAVYLYTFKGGTPAPLRQQLTGLLRDAAFGAGLAIADVDGDGDLDLVAGAPAGDLSPTTAINKRGTVDIYLSEPSSPVPDLPTMRLGGSDLSRDGALLSRSSSDLGRAVVVADLNADGRVDLAALGRITRWKDDGTADGSQVAVSVFFARADGSRFRASPDVYVLPGNTGDTTEGTWRLAAIPGEGARPPLLMAVADGLNSPDLRSSGGVQSGGDSGGALLFDLSDRKPTGEPPGTPPRVTLEEAFARIYGDAGGINAGRSWAVMDVDGVPGPELLLGAPKASGPGANNALRWSGKVLVYPLATLTKGAVLNKPLVSLVGPGKSDTLGSGLATWNLPGGEALVAFSGRASSEQGAFTGRVELYRRAGASLTEWTRTSARVPAKPSVERYGEVVAMALGPQGPVTLVGAPGWSGAGSNNDGDALSIGRAYVYDATKPTASLVAEQGAPSPSRAGRGVGADVAFTDFNGDGRPDMAVGATSFYVPGTTNSTAELESTYAGLPAGCATTGSQTLGGVLVSLGQTDGTFKPAYRLWAPPAQIPNCTPETDSRCKRTSVGRGLVGGFDFNNDGKEDLGVLRDKGFELYLGRTPQDASLAKLTASCTPDYTWPTMELQTSVPASLGDLNGDNCDEVAWRYAEGTRSGVAILFGYDASGARCGSRTTPTVLRLAGDSEKNLANLGLGVAITRAGRFLNDTRDFVAISASSIPFGGVTQPVVLLYDKAELLTKMQSLQTAGQPLVIGALSDGVTPVTLVHRTRAVSFGASLAGGRDLTGDNVPDLLVGAPGASDASDGGGAVFLYAGGRDKVGALSPFLMVVGDGSERGALGQDVALMPGGGATPPMLLVGAPRSYRSGTQNGTAFVLPLGF</sequence>
<dbReference type="PANTHER" id="PTHR23221">
    <property type="entry name" value="GLYCOSYLPHOSPHATIDYLINOSITOL PHOSPHOLIPASE D"/>
    <property type="match status" value="1"/>
</dbReference>
<dbReference type="GO" id="GO:0016787">
    <property type="term" value="F:hydrolase activity"/>
    <property type="evidence" value="ECO:0007669"/>
    <property type="project" value="UniProtKB-KW"/>
</dbReference>
<dbReference type="EMBL" id="JABBJJ010000055">
    <property type="protein sequence ID" value="NMO16074.1"/>
    <property type="molecule type" value="Genomic_DNA"/>
</dbReference>
<keyword evidence="3" id="KW-0378">Hydrolase</keyword>
<keyword evidence="2" id="KW-0677">Repeat</keyword>
<dbReference type="RefSeq" id="WP_169345368.1">
    <property type="nucleotide sequence ID" value="NZ_JABBJJ010000055.1"/>
</dbReference>
<dbReference type="SMART" id="SM00191">
    <property type="entry name" value="Int_alpha"/>
    <property type="match status" value="6"/>
</dbReference>
<dbReference type="AlphaFoldDB" id="A0A848LC73"/>
<protein>
    <submittedName>
        <fullName evidence="6">VCBS repeat-containing protein</fullName>
    </submittedName>
</protein>
<evidence type="ECO:0000256" key="4">
    <source>
        <dbReference type="ARBA" id="ARBA00023180"/>
    </source>
</evidence>
<proteinExistence type="predicted"/>
<gene>
    <name evidence="6" type="ORF">HG543_14615</name>
</gene>
<evidence type="ECO:0000256" key="5">
    <source>
        <dbReference type="SAM" id="MobiDB-lite"/>
    </source>
</evidence>
<evidence type="ECO:0000313" key="7">
    <source>
        <dbReference type="Proteomes" id="UP000518300"/>
    </source>
</evidence>
<dbReference type="Proteomes" id="UP000518300">
    <property type="component" value="Unassembled WGS sequence"/>
</dbReference>
<dbReference type="SUPFAM" id="SSF69318">
    <property type="entry name" value="Integrin alpha N-terminal domain"/>
    <property type="match status" value="2"/>
</dbReference>
<keyword evidence="1" id="KW-0732">Signal</keyword>